<evidence type="ECO:0000313" key="2">
    <source>
        <dbReference type="EMBL" id="BBJ37824.1"/>
    </source>
</evidence>
<dbReference type="Proteomes" id="UP000463951">
    <property type="component" value="Chromosome"/>
</dbReference>
<evidence type="ECO:0000256" key="1">
    <source>
        <dbReference type="SAM" id="MobiDB-lite"/>
    </source>
</evidence>
<gene>
    <name evidence="2" type="ORF">SSPO_005420</name>
</gene>
<dbReference type="AlphaFoldDB" id="A0A499UAL8"/>
<organism evidence="2 3">
    <name type="scientific">Streptomyces antimycoticus</name>
    <dbReference type="NCBI Taxonomy" id="68175"/>
    <lineage>
        <taxon>Bacteria</taxon>
        <taxon>Bacillati</taxon>
        <taxon>Actinomycetota</taxon>
        <taxon>Actinomycetes</taxon>
        <taxon>Kitasatosporales</taxon>
        <taxon>Streptomycetaceae</taxon>
        <taxon>Streptomyces</taxon>
        <taxon>Streptomyces violaceusniger group</taxon>
    </lineage>
</organism>
<sequence length="79" mass="8163">MRDPPWGAQTRSPAETSEEDGLHVHGIAGEQRAGLEAEEGTPGLMLARCGARWTGAAQDVPARGGGNPLAKPSEFPLGS</sequence>
<proteinExistence type="predicted"/>
<evidence type="ECO:0000313" key="3">
    <source>
        <dbReference type="Proteomes" id="UP000463951"/>
    </source>
</evidence>
<dbReference type="EMBL" id="AP019620">
    <property type="protein sequence ID" value="BBJ37824.1"/>
    <property type="molecule type" value="Genomic_DNA"/>
</dbReference>
<name>A0A499UAL8_9ACTN</name>
<feature type="region of interest" description="Disordered" evidence="1">
    <location>
        <begin position="1"/>
        <end position="23"/>
    </location>
</feature>
<accession>A0A499UAL8</accession>
<reference evidence="2 3" key="1">
    <citation type="journal article" date="2020" name="Int. J. Syst. Evol. Microbiol.">
        <title>Reclassification of Streptomyces castelarensis and Streptomyces sporoclivatus as later heterotypic synonyms of Streptomyces antimycoticus.</title>
        <authorList>
            <person name="Komaki H."/>
            <person name="Tamura T."/>
        </authorList>
    </citation>
    <scope>NUCLEOTIDE SEQUENCE [LARGE SCALE GENOMIC DNA]</scope>
    <source>
        <strain evidence="2 3">NBRC 100767</strain>
    </source>
</reference>
<feature type="region of interest" description="Disordered" evidence="1">
    <location>
        <begin position="57"/>
        <end position="79"/>
    </location>
</feature>
<protein>
    <submittedName>
        <fullName evidence="2">Uncharacterized protein</fullName>
    </submittedName>
</protein>